<feature type="transmembrane region" description="Helical" evidence="6">
    <location>
        <begin position="533"/>
        <end position="559"/>
    </location>
</feature>
<evidence type="ECO:0000259" key="9">
    <source>
        <dbReference type="Pfam" id="PF22041"/>
    </source>
</evidence>
<evidence type="ECO:0000256" key="5">
    <source>
        <dbReference type="ARBA" id="ARBA00023136"/>
    </source>
</evidence>
<dbReference type="InterPro" id="IPR013057">
    <property type="entry name" value="AA_transpt_TM"/>
</dbReference>
<dbReference type="FunFam" id="1.20.1740.10:FF:000039">
    <property type="entry name" value="Neutral amino acid transporter (Eurofung)"/>
    <property type="match status" value="1"/>
</dbReference>
<feature type="transmembrane region" description="Helical" evidence="6">
    <location>
        <begin position="307"/>
        <end position="327"/>
    </location>
</feature>
<feature type="domain" description="Amino acid transporter transmembrane" evidence="7">
    <location>
        <begin position="228"/>
        <end position="596"/>
    </location>
</feature>
<keyword evidence="4 6" id="KW-1133">Transmembrane helix</keyword>
<evidence type="ECO:0000259" key="7">
    <source>
        <dbReference type="Pfam" id="PF01490"/>
    </source>
</evidence>
<feature type="transmembrane region" description="Helical" evidence="6">
    <location>
        <begin position="506"/>
        <end position="527"/>
    </location>
</feature>
<feature type="domain" description="Glutathione S-transferase UstS-like C-terminal" evidence="9">
    <location>
        <begin position="112"/>
        <end position="215"/>
    </location>
</feature>
<gene>
    <name evidence="10" type="ORF">BN1723_014180</name>
</gene>
<dbReference type="Pfam" id="PF13409">
    <property type="entry name" value="GST_N_2"/>
    <property type="match status" value="1"/>
</dbReference>
<evidence type="ECO:0000256" key="4">
    <source>
        <dbReference type="ARBA" id="ARBA00022989"/>
    </source>
</evidence>
<dbReference type="Gene3D" id="3.40.30.10">
    <property type="entry name" value="Glutaredoxin"/>
    <property type="match status" value="1"/>
</dbReference>
<proteinExistence type="inferred from homology"/>
<feature type="transmembrane region" description="Helical" evidence="6">
    <location>
        <begin position="339"/>
        <end position="360"/>
    </location>
</feature>
<dbReference type="Proteomes" id="UP000045706">
    <property type="component" value="Unassembled WGS sequence"/>
</dbReference>
<name>A0A0G4M379_VERLO</name>
<evidence type="ECO:0008006" key="12">
    <source>
        <dbReference type="Google" id="ProtNLM"/>
    </source>
</evidence>
<dbReference type="AlphaFoldDB" id="A0A0G4M379"/>
<evidence type="ECO:0000256" key="3">
    <source>
        <dbReference type="ARBA" id="ARBA00022692"/>
    </source>
</evidence>
<sequence>MSDKVILYDLPSKDSGKGCWSLNPWKTRLALNYKEIPYTTTWIQYPDIEPTFKGLGLAPQPEEIKPYTVPAVVFPDGKAVMNSRLIIDELEKRYPERPLRVDDPATEKVQALVKETMSPLRGVLIPNVATKCLPDASRPYFEETRQEMFGMTLEEVRRTQGGDESWENVRPVFAKAAALLRETEGPFFLGETVSYADLIYAGALQFMRRTAGESHFQTALGYESEVQSLILTIFIAATVLYTSLVLWHFCLRHPEVRDICDIGQMLFWGHRWAWWATAVMFILNNTFIQGLHVLVGAEYLNTMVTSGGPRCSTVVFSVVMAIISWLSSLPRTFDLLSKFAVASALFTFISVILATVFAGIQDHPAGYDAAIGEPLVRAVPVPGTTFVAGMNAFLSISYTFIGQITLPSFIAEMRNPRDFPKALWACTIGEIIVFSIVGAVVYSNVGNQYITAPAFGSLSDEVHKKVAFSFMIPTLIFLGVLYAAVSSRFVFFRVFEHNKRHINEHTVVGWASWAGILFATWVAAFIIAEVIPIFSSLLSLMSSLFDSFFGFIFWGVAFFRMRSVDKAAGYGRPSKISDAVSVALNLFIIGVGVVFLTVGTYASVEGILEEFRAGAKGVFSCASNAL</sequence>
<evidence type="ECO:0000313" key="11">
    <source>
        <dbReference type="Proteomes" id="UP000045706"/>
    </source>
</evidence>
<feature type="transmembrane region" description="Helical" evidence="6">
    <location>
        <begin position="580"/>
        <end position="602"/>
    </location>
</feature>
<keyword evidence="5 6" id="KW-0472">Membrane</keyword>
<organism evidence="10 11">
    <name type="scientific">Verticillium longisporum</name>
    <name type="common">Verticillium dahliae var. longisporum</name>
    <dbReference type="NCBI Taxonomy" id="100787"/>
    <lineage>
        <taxon>Eukaryota</taxon>
        <taxon>Fungi</taxon>
        <taxon>Dikarya</taxon>
        <taxon>Ascomycota</taxon>
        <taxon>Pezizomycotina</taxon>
        <taxon>Sordariomycetes</taxon>
        <taxon>Hypocreomycetidae</taxon>
        <taxon>Glomerellales</taxon>
        <taxon>Plectosphaerellaceae</taxon>
        <taxon>Verticillium</taxon>
    </lineage>
</organism>
<feature type="domain" description="GST N-terminal" evidence="8">
    <location>
        <begin position="20"/>
        <end position="92"/>
    </location>
</feature>
<dbReference type="EMBL" id="CVQI01021335">
    <property type="protein sequence ID" value="CRK28711.1"/>
    <property type="molecule type" value="Genomic_DNA"/>
</dbReference>
<accession>A0A0G4M379</accession>
<protein>
    <recommendedName>
        <fullName evidence="12">GST N-terminal domain-containing protein</fullName>
    </recommendedName>
</protein>
<dbReference type="InterPro" id="IPR036282">
    <property type="entry name" value="Glutathione-S-Trfase_C_sf"/>
</dbReference>
<keyword evidence="3 6" id="KW-0812">Transmembrane</keyword>
<dbReference type="Pfam" id="PF22041">
    <property type="entry name" value="GST_C_7"/>
    <property type="match status" value="1"/>
</dbReference>
<evidence type="ECO:0000256" key="2">
    <source>
        <dbReference type="ARBA" id="ARBA00008066"/>
    </source>
</evidence>
<dbReference type="Gene3D" id="1.20.1050.10">
    <property type="match status" value="1"/>
</dbReference>
<evidence type="ECO:0000313" key="10">
    <source>
        <dbReference type="EMBL" id="CRK28711.1"/>
    </source>
</evidence>
<evidence type="ECO:0000259" key="8">
    <source>
        <dbReference type="Pfam" id="PF13409"/>
    </source>
</evidence>
<dbReference type="Pfam" id="PF01490">
    <property type="entry name" value="Aa_trans"/>
    <property type="match status" value="1"/>
</dbReference>
<dbReference type="InterPro" id="IPR004045">
    <property type="entry name" value="Glutathione_S-Trfase_N"/>
</dbReference>
<evidence type="ECO:0000256" key="1">
    <source>
        <dbReference type="ARBA" id="ARBA00004141"/>
    </source>
</evidence>
<dbReference type="PANTHER" id="PTHR22950:SF20">
    <property type="entry name" value="AMINO ACID TRANSPORTER (EUROFUNG)"/>
    <property type="match status" value="1"/>
</dbReference>
<evidence type="ECO:0000256" key="6">
    <source>
        <dbReference type="SAM" id="Phobius"/>
    </source>
</evidence>
<dbReference type="PANTHER" id="PTHR22950">
    <property type="entry name" value="AMINO ACID TRANSPORTER"/>
    <property type="match status" value="1"/>
</dbReference>
<dbReference type="SUPFAM" id="SSF47616">
    <property type="entry name" value="GST C-terminal domain-like"/>
    <property type="match status" value="1"/>
</dbReference>
<dbReference type="GO" id="GO:0015179">
    <property type="term" value="F:L-amino acid transmembrane transporter activity"/>
    <property type="evidence" value="ECO:0007669"/>
    <property type="project" value="TreeGrafter"/>
</dbReference>
<feature type="transmembrane region" description="Helical" evidence="6">
    <location>
        <begin position="229"/>
        <end position="251"/>
    </location>
</feature>
<reference evidence="11" key="1">
    <citation type="submission" date="2015-05" db="EMBL/GenBank/DDBJ databases">
        <authorList>
            <person name="Fogelqvist Johan"/>
        </authorList>
    </citation>
    <scope>NUCLEOTIDE SEQUENCE [LARGE SCALE GENOMIC DNA]</scope>
</reference>
<dbReference type="GO" id="GO:0016020">
    <property type="term" value="C:membrane"/>
    <property type="evidence" value="ECO:0007669"/>
    <property type="project" value="UniProtKB-SubCell"/>
</dbReference>
<comment type="subcellular location">
    <subcellularLocation>
        <location evidence="1">Membrane</location>
        <topology evidence="1">Multi-pass membrane protein</topology>
    </subcellularLocation>
</comment>
<feature type="transmembrane region" description="Helical" evidence="6">
    <location>
        <begin position="465"/>
        <end position="485"/>
    </location>
</feature>
<dbReference type="InterPro" id="IPR054416">
    <property type="entry name" value="GST_UstS-like_C"/>
</dbReference>
<comment type="similarity">
    <text evidence="2">Belongs to the amino acid/polyamine transporter 2 family.</text>
</comment>
<feature type="transmembrane region" description="Helical" evidence="6">
    <location>
        <begin position="422"/>
        <end position="445"/>
    </location>
</feature>
<feature type="transmembrane region" description="Helical" evidence="6">
    <location>
        <begin position="272"/>
        <end position="295"/>
    </location>
</feature>
<dbReference type="InterPro" id="IPR036249">
    <property type="entry name" value="Thioredoxin-like_sf"/>
</dbReference>
<dbReference type="SUPFAM" id="SSF52833">
    <property type="entry name" value="Thioredoxin-like"/>
    <property type="match status" value="1"/>
</dbReference>
<feature type="transmembrane region" description="Helical" evidence="6">
    <location>
        <begin position="380"/>
        <end position="401"/>
    </location>
</feature>